<evidence type="ECO:0000259" key="2">
    <source>
        <dbReference type="PROSITE" id="PS51833"/>
    </source>
</evidence>
<evidence type="ECO:0000313" key="3">
    <source>
        <dbReference type="EMBL" id="TFZ07944.1"/>
    </source>
</evidence>
<dbReference type="SUPFAM" id="SSF109604">
    <property type="entry name" value="HD-domain/PDEase-like"/>
    <property type="match status" value="1"/>
</dbReference>
<dbReference type="InterPro" id="IPR013976">
    <property type="entry name" value="HDOD"/>
</dbReference>
<dbReference type="PROSITE" id="PS51833">
    <property type="entry name" value="HDOD"/>
    <property type="match status" value="1"/>
</dbReference>
<feature type="region of interest" description="Disordered" evidence="1">
    <location>
        <begin position="84"/>
        <end position="114"/>
    </location>
</feature>
<dbReference type="Gene3D" id="1.10.3210.10">
    <property type="entry name" value="Hypothetical protein af1432"/>
    <property type="match status" value="1"/>
</dbReference>
<organism evidence="3 4">
    <name type="scientific">Ramlibacter humi</name>
    <dbReference type="NCBI Taxonomy" id="2530451"/>
    <lineage>
        <taxon>Bacteria</taxon>
        <taxon>Pseudomonadati</taxon>
        <taxon>Pseudomonadota</taxon>
        <taxon>Betaproteobacteria</taxon>
        <taxon>Burkholderiales</taxon>
        <taxon>Comamonadaceae</taxon>
        <taxon>Ramlibacter</taxon>
    </lineage>
</organism>
<comment type="caution">
    <text evidence="3">The sequence shown here is derived from an EMBL/GenBank/DDBJ whole genome shotgun (WGS) entry which is preliminary data.</text>
</comment>
<dbReference type="AlphaFoldDB" id="A0A4Z0CAB7"/>
<dbReference type="PANTHER" id="PTHR33525:SF6">
    <property type="entry name" value="HDOD DOMAIN-CONTAINING PROTEIN"/>
    <property type="match status" value="1"/>
</dbReference>
<sequence>MVACARVKDVCMGVSLEEWRDCGPCPHGKVKRRPPRCAEIAPFAAASRRFAGRRRVGAWPPTSLHCVRPMALAQLGRLLRLALGDEPTPPPLTREEPTASRLLPEGPNSPAVSVTPEERGRYLAWLLGVDGLPDRPAGPESARLLRAADAEINGKGSSTRLLRRSPSVLPRLIRILRTETYTRTELAHQIEQDVVLAAEVLRMARSAMFAHYGATSPSVQQAVAVLGSVGVEQVIARVLVRPLFQSDSRSLQARAAARMWEDSERCATLCALLAHRHEQDTFDAYVAGLLMNSGWNAMLRTFELHGAEAALTPAVLADPVTQDALSQRRDRLLARLIPAWDLSMRLNAMGRSLGVAGGPPSPLRELVAQAEQRVMRRRVDELAEADAAPQPKAA</sequence>
<dbReference type="Pfam" id="PF08668">
    <property type="entry name" value="HDOD"/>
    <property type="match status" value="1"/>
</dbReference>
<keyword evidence="4" id="KW-1185">Reference proteome</keyword>
<gene>
    <name evidence="3" type="ORF">EZ216_01905</name>
</gene>
<name>A0A4Z0CAB7_9BURK</name>
<evidence type="ECO:0000256" key="1">
    <source>
        <dbReference type="SAM" id="MobiDB-lite"/>
    </source>
</evidence>
<reference evidence="3 4" key="1">
    <citation type="submission" date="2019-03" db="EMBL/GenBank/DDBJ databases">
        <title>Ramlibacter sp. 18x22-1, whole genome shotgun sequence.</title>
        <authorList>
            <person name="Zhang X."/>
            <person name="Feng G."/>
            <person name="Zhu H."/>
        </authorList>
    </citation>
    <scope>NUCLEOTIDE SEQUENCE [LARGE SCALE GENOMIC DNA]</scope>
    <source>
        <strain evidence="3 4">18x22-1</strain>
    </source>
</reference>
<protein>
    <submittedName>
        <fullName evidence="3">HDOD domain-containing protein</fullName>
    </submittedName>
</protein>
<dbReference type="EMBL" id="SMLK01000001">
    <property type="protein sequence ID" value="TFZ07944.1"/>
    <property type="molecule type" value="Genomic_DNA"/>
</dbReference>
<feature type="domain" description="HDOD" evidence="2">
    <location>
        <begin position="162"/>
        <end position="373"/>
    </location>
</feature>
<accession>A0A4Z0CAB7</accession>
<proteinExistence type="predicted"/>
<evidence type="ECO:0000313" key="4">
    <source>
        <dbReference type="Proteomes" id="UP000297839"/>
    </source>
</evidence>
<dbReference type="InterPro" id="IPR052340">
    <property type="entry name" value="RNase_Y/CdgJ"/>
</dbReference>
<dbReference type="PANTHER" id="PTHR33525">
    <property type="match status" value="1"/>
</dbReference>
<dbReference type="Proteomes" id="UP000297839">
    <property type="component" value="Unassembled WGS sequence"/>
</dbReference>
<dbReference type="OrthoDB" id="8770724at2"/>